<dbReference type="AlphaFoldDB" id="A0A849BME0"/>
<feature type="transmembrane region" description="Helical" evidence="7">
    <location>
        <begin position="240"/>
        <end position="259"/>
    </location>
</feature>
<dbReference type="GO" id="GO:0015226">
    <property type="term" value="F:carnitine transmembrane transporter activity"/>
    <property type="evidence" value="ECO:0007669"/>
    <property type="project" value="TreeGrafter"/>
</dbReference>
<dbReference type="GO" id="GO:0015871">
    <property type="term" value="P:choline transport"/>
    <property type="evidence" value="ECO:0007669"/>
    <property type="project" value="TreeGrafter"/>
</dbReference>
<proteinExistence type="inferred from homology"/>
<dbReference type="PROSITE" id="PS50928">
    <property type="entry name" value="ABC_TM1"/>
    <property type="match status" value="1"/>
</dbReference>
<feature type="transmembrane region" description="Helical" evidence="7">
    <location>
        <begin position="35"/>
        <end position="57"/>
    </location>
</feature>
<evidence type="ECO:0000259" key="9">
    <source>
        <dbReference type="PROSITE" id="PS50928"/>
    </source>
</evidence>
<keyword evidence="4 7" id="KW-0812">Transmembrane</keyword>
<dbReference type="Proteomes" id="UP000555552">
    <property type="component" value="Unassembled WGS sequence"/>
</dbReference>
<comment type="caution">
    <text evidence="10">The sequence shown here is derived from an EMBL/GenBank/DDBJ whole genome shotgun (WGS) entry which is preliminary data.</text>
</comment>
<accession>A0A849BME0</accession>
<dbReference type="GO" id="GO:0031460">
    <property type="term" value="P:glycine betaine transport"/>
    <property type="evidence" value="ECO:0007669"/>
    <property type="project" value="TreeGrafter"/>
</dbReference>
<feature type="transmembrane region" description="Helical" evidence="7">
    <location>
        <begin position="64"/>
        <end position="81"/>
    </location>
</feature>
<evidence type="ECO:0000256" key="4">
    <source>
        <dbReference type="ARBA" id="ARBA00022692"/>
    </source>
</evidence>
<gene>
    <name evidence="10" type="ORF">HLB09_05400</name>
</gene>
<evidence type="ECO:0000256" key="7">
    <source>
        <dbReference type="RuleBase" id="RU363032"/>
    </source>
</evidence>
<keyword evidence="11" id="KW-1185">Reference proteome</keyword>
<dbReference type="Pfam" id="PF00528">
    <property type="entry name" value="BPD_transp_1"/>
    <property type="match status" value="1"/>
</dbReference>
<evidence type="ECO:0000256" key="3">
    <source>
        <dbReference type="ARBA" id="ARBA00022475"/>
    </source>
</evidence>
<dbReference type="InterPro" id="IPR035906">
    <property type="entry name" value="MetI-like_sf"/>
</dbReference>
<name>A0A849BME0_9ACTN</name>
<dbReference type="SUPFAM" id="SSF161098">
    <property type="entry name" value="MetI-like"/>
    <property type="match status" value="1"/>
</dbReference>
<comment type="similarity">
    <text evidence="7">Belongs to the binding-protein-dependent transport system permease family.</text>
</comment>
<feature type="transmembrane region" description="Helical" evidence="7">
    <location>
        <begin position="87"/>
        <end position="110"/>
    </location>
</feature>
<dbReference type="PANTHER" id="PTHR47737:SF1">
    <property type="entry name" value="GLYCINE BETAINE_PROLINE BETAINE TRANSPORT SYSTEM PERMEASE PROTEIN PROW"/>
    <property type="match status" value="1"/>
</dbReference>
<dbReference type="GO" id="GO:0043190">
    <property type="term" value="C:ATP-binding cassette (ABC) transporter complex"/>
    <property type="evidence" value="ECO:0007669"/>
    <property type="project" value="TreeGrafter"/>
</dbReference>
<evidence type="ECO:0000313" key="10">
    <source>
        <dbReference type="EMBL" id="NNH22535.1"/>
    </source>
</evidence>
<keyword evidence="6 7" id="KW-0472">Membrane</keyword>
<evidence type="ECO:0000313" key="11">
    <source>
        <dbReference type="Proteomes" id="UP000555552"/>
    </source>
</evidence>
<evidence type="ECO:0000256" key="2">
    <source>
        <dbReference type="ARBA" id="ARBA00022448"/>
    </source>
</evidence>
<dbReference type="InterPro" id="IPR000515">
    <property type="entry name" value="MetI-like"/>
</dbReference>
<sequence length="316" mass="32726">MPLGDAVEAVADWVASALGPALDVFSAVVTEVVDAVSWVLLLAPPLVGVLLLGLLGVAVRSVRFGVVSALALLLVVSMELWEPMVDLLALILVAATVATAIAVPLGILAARSDRTSAVLKPVLDFMQTMPAFVYLVPAVIFFGIGVVPGFVTTIVFALPPGVRLTELGIRQVDREVVEAGTAFGGSPRQILRGIQLPLALPTIMAGVNQVIMLALSMAVIAGLIGAPGSGAVVVQSISRLNVGLGFEAGLSVVILAIYLDRLTASLGAGGLRDRLSRTRSLLGRGSTSTDVDDRGLTPEAQVAVSREQSRRGFARP</sequence>
<protein>
    <submittedName>
        <fullName evidence="10">ABC transporter permease subunit</fullName>
    </submittedName>
</protein>
<dbReference type="PANTHER" id="PTHR47737">
    <property type="entry name" value="GLYCINE BETAINE/PROLINE BETAINE TRANSPORT SYSTEM PERMEASE PROTEIN PROW"/>
    <property type="match status" value="1"/>
</dbReference>
<keyword evidence="5 7" id="KW-1133">Transmembrane helix</keyword>
<evidence type="ECO:0000256" key="8">
    <source>
        <dbReference type="SAM" id="MobiDB-lite"/>
    </source>
</evidence>
<feature type="transmembrane region" description="Helical" evidence="7">
    <location>
        <begin position="131"/>
        <end position="158"/>
    </location>
</feature>
<dbReference type="EMBL" id="JABEMA010000048">
    <property type="protein sequence ID" value="NNH22535.1"/>
    <property type="molecule type" value="Genomic_DNA"/>
</dbReference>
<evidence type="ECO:0000256" key="5">
    <source>
        <dbReference type="ARBA" id="ARBA00022989"/>
    </source>
</evidence>
<organism evidence="10 11">
    <name type="scientific">Pseudokineococcus marinus</name>
    <dbReference type="NCBI Taxonomy" id="351215"/>
    <lineage>
        <taxon>Bacteria</taxon>
        <taxon>Bacillati</taxon>
        <taxon>Actinomycetota</taxon>
        <taxon>Actinomycetes</taxon>
        <taxon>Kineosporiales</taxon>
        <taxon>Kineosporiaceae</taxon>
        <taxon>Pseudokineococcus</taxon>
    </lineage>
</organism>
<evidence type="ECO:0000256" key="6">
    <source>
        <dbReference type="ARBA" id="ARBA00023136"/>
    </source>
</evidence>
<reference evidence="10 11" key="1">
    <citation type="submission" date="2020-05" db="EMBL/GenBank/DDBJ databases">
        <title>MicrobeNet Type strains.</title>
        <authorList>
            <person name="Nicholson A.C."/>
        </authorList>
    </citation>
    <scope>NUCLEOTIDE SEQUENCE [LARGE SCALE GENOMIC DNA]</scope>
    <source>
        <strain evidence="10 11">JCM 14547</strain>
    </source>
</reference>
<dbReference type="GO" id="GO:0005275">
    <property type="term" value="F:amine transmembrane transporter activity"/>
    <property type="evidence" value="ECO:0007669"/>
    <property type="project" value="TreeGrafter"/>
</dbReference>
<feature type="transmembrane region" description="Helical" evidence="7">
    <location>
        <begin position="210"/>
        <end position="233"/>
    </location>
</feature>
<dbReference type="Gene3D" id="1.10.3720.10">
    <property type="entry name" value="MetI-like"/>
    <property type="match status" value="1"/>
</dbReference>
<feature type="region of interest" description="Disordered" evidence="8">
    <location>
        <begin position="282"/>
        <end position="316"/>
    </location>
</feature>
<comment type="subcellular location">
    <subcellularLocation>
        <location evidence="7">Cell membrane</location>
        <topology evidence="7">Multi-pass membrane protein</topology>
    </subcellularLocation>
    <subcellularLocation>
        <location evidence="1">Membrane</location>
        <topology evidence="1">Multi-pass membrane protein</topology>
    </subcellularLocation>
</comment>
<feature type="domain" description="ABC transmembrane type-1" evidence="9">
    <location>
        <begin position="84"/>
        <end position="263"/>
    </location>
</feature>
<keyword evidence="2 7" id="KW-0813">Transport</keyword>
<dbReference type="FunFam" id="1.10.3720.10:FF:000001">
    <property type="entry name" value="Glycine betaine ABC transporter, permease"/>
    <property type="match status" value="1"/>
</dbReference>
<dbReference type="CDD" id="cd06261">
    <property type="entry name" value="TM_PBP2"/>
    <property type="match status" value="1"/>
</dbReference>
<keyword evidence="3" id="KW-1003">Cell membrane</keyword>
<evidence type="ECO:0000256" key="1">
    <source>
        <dbReference type="ARBA" id="ARBA00004141"/>
    </source>
</evidence>